<comment type="caution">
    <text evidence="1">The sequence shown here is derived from an EMBL/GenBank/DDBJ whole genome shotgun (WGS) entry which is preliminary data.</text>
</comment>
<keyword evidence="2" id="KW-1185">Reference proteome</keyword>
<organism evidence="1 2">
    <name type="scientific">Paraglaciecola polaris LMG 21857</name>
    <dbReference type="NCBI Taxonomy" id="1129793"/>
    <lineage>
        <taxon>Bacteria</taxon>
        <taxon>Pseudomonadati</taxon>
        <taxon>Pseudomonadota</taxon>
        <taxon>Gammaproteobacteria</taxon>
        <taxon>Alteromonadales</taxon>
        <taxon>Alteromonadaceae</taxon>
        <taxon>Paraglaciecola</taxon>
    </lineage>
</organism>
<accession>K6Z918</accession>
<name>K6Z918_9ALTE</name>
<dbReference type="RefSeq" id="WP_007104448.1">
    <property type="nucleotide sequence ID" value="NZ_BAER01000044.1"/>
</dbReference>
<dbReference type="STRING" id="1129793.GPLA_1751"/>
<reference evidence="2" key="1">
    <citation type="journal article" date="2014" name="Environ. Microbiol.">
        <title>Comparative genomics of the marine bacterial genus Glaciecola reveals the high degree of genomic diversity and genomic characteristic for cold adaptation.</title>
        <authorList>
            <person name="Qin Q.L."/>
            <person name="Xie B.B."/>
            <person name="Yu Y."/>
            <person name="Shu Y.L."/>
            <person name="Rong J.C."/>
            <person name="Zhang Y.J."/>
            <person name="Zhao D.L."/>
            <person name="Chen X.L."/>
            <person name="Zhang X.Y."/>
            <person name="Chen B."/>
            <person name="Zhou B.C."/>
            <person name="Zhang Y.Z."/>
        </authorList>
    </citation>
    <scope>NUCLEOTIDE SEQUENCE [LARGE SCALE GENOMIC DNA]</scope>
    <source>
        <strain evidence="2">LMG 21857</strain>
    </source>
</reference>
<dbReference type="EMBL" id="BAER01000044">
    <property type="protein sequence ID" value="GAC32661.1"/>
    <property type="molecule type" value="Genomic_DNA"/>
</dbReference>
<dbReference type="AlphaFoldDB" id="K6Z918"/>
<gene>
    <name evidence="1" type="ORF">GPLA_1751</name>
</gene>
<sequence length="145" mass="16494">MSHSPSFTATLDGNILITEIVGTIDKVMYRKVFGCVKQQVFGLNGAPWANIIFAEQWELSALDIDGILIEIEAWVRLHNRTHLVFVVGEEHVQIKRFTLKQYLGNNLNKDSVTICDTREQGMRWLYEQGFALNSQSSPFASFSLE</sequence>
<dbReference type="OrthoDB" id="6226327at2"/>
<evidence type="ECO:0008006" key="3">
    <source>
        <dbReference type="Google" id="ProtNLM"/>
    </source>
</evidence>
<evidence type="ECO:0000313" key="1">
    <source>
        <dbReference type="EMBL" id="GAC32661.1"/>
    </source>
</evidence>
<dbReference type="Proteomes" id="UP000006322">
    <property type="component" value="Unassembled WGS sequence"/>
</dbReference>
<protein>
    <recommendedName>
        <fullName evidence="3">STAS/SEC14 domain-containing protein</fullName>
    </recommendedName>
</protein>
<proteinExistence type="predicted"/>
<evidence type="ECO:0000313" key="2">
    <source>
        <dbReference type="Proteomes" id="UP000006322"/>
    </source>
</evidence>